<evidence type="ECO:0000256" key="1">
    <source>
        <dbReference type="SAM" id="MobiDB-lite"/>
    </source>
</evidence>
<proteinExistence type="predicted"/>
<feature type="compositionally biased region" description="Basic and acidic residues" evidence="1">
    <location>
        <begin position="957"/>
        <end position="969"/>
    </location>
</feature>
<dbReference type="OrthoDB" id="9996127at2759"/>
<evidence type="ECO:0000313" key="2">
    <source>
        <dbReference type="EMBL" id="KPI88788.1"/>
    </source>
</evidence>
<feature type="region of interest" description="Disordered" evidence="1">
    <location>
        <begin position="457"/>
        <end position="667"/>
    </location>
</feature>
<feature type="region of interest" description="Disordered" evidence="1">
    <location>
        <begin position="743"/>
        <end position="823"/>
    </location>
</feature>
<feature type="compositionally biased region" description="Low complexity" evidence="1">
    <location>
        <begin position="772"/>
        <end position="795"/>
    </location>
</feature>
<feature type="compositionally biased region" description="Low complexity" evidence="1">
    <location>
        <begin position="1328"/>
        <end position="1344"/>
    </location>
</feature>
<feature type="compositionally biased region" description="Low complexity" evidence="1">
    <location>
        <begin position="1269"/>
        <end position="1278"/>
    </location>
</feature>
<feature type="region of interest" description="Disordered" evidence="1">
    <location>
        <begin position="175"/>
        <end position="228"/>
    </location>
</feature>
<name>A0A0N1I7Z3_LEPSE</name>
<reference evidence="2 3" key="1">
    <citation type="journal article" date="2015" name="PLoS Pathog.">
        <title>Leptomonas seymouri: Adaptations to the Dixenous Life Cycle Analyzed by Genome Sequencing, Transcriptome Profiling and Co-infection with Leishmania donovani.</title>
        <authorList>
            <person name="Kraeva N."/>
            <person name="Butenko A."/>
            <person name="Hlavacova J."/>
            <person name="Kostygov A."/>
            <person name="Myskova J."/>
            <person name="Grybchuk D."/>
            <person name="Lestinova T."/>
            <person name="Votypka J."/>
            <person name="Volf P."/>
            <person name="Opperdoes F."/>
            <person name="Flegontov P."/>
            <person name="Lukes J."/>
            <person name="Yurchenko V."/>
        </authorList>
    </citation>
    <scope>NUCLEOTIDE SEQUENCE [LARGE SCALE GENOMIC DNA]</scope>
    <source>
        <strain evidence="2 3">ATCC 30220</strain>
    </source>
</reference>
<feature type="region of interest" description="Disordered" evidence="1">
    <location>
        <begin position="1122"/>
        <end position="1159"/>
    </location>
</feature>
<comment type="caution">
    <text evidence="2">The sequence shown here is derived from an EMBL/GenBank/DDBJ whole genome shotgun (WGS) entry which is preliminary data.</text>
</comment>
<feature type="compositionally biased region" description="Low complexity" evidence="1">
    <location>
        <begin position="206"/>
        <end position="228"/>
    </location>
</feature>
<feature type="region of interest" description="Disordered" evidence="1">
    <location>
        <begin position="1244"/>
        <end position="1296"/>
    </location>
</feature>
<feature type="region of interest" description="Disordered" evidence="1">
    <location>
        <begin position="892"/>
        <end position="925"/>
    </location>
</feature>
<feature type="compositionally biased region" description="Low complexity" evidence="1">
    <location>
        <begin position="1013"/>
        <end position="1022"/>
    </location>
</feature>
<feature type="compositionally biased region" description="Basic and acidic residues" evidence="1">
    <location>
        <begin position="1141"/>
        <end position="1157"/>
    </location>
</feature>
<dbReference type="SUPFAM" id="SSF50998">
    <property type="entry name" value="Quinoprotein alcohol dehydrogenase-like"/>
    <property type="match status" value="1"/>
</dbReference>
<feature type="compositionally biased region" description="Gly residues" evidence="1">
    <location>
        <begin position="1380"/>
        <end position="1389"/>
    </location>
</feature>
<feature type="region of interest" description="Disordered" evidence="1">
    <location>
        <begin position="939"/>
        <end position="1044"/>
    </location>
</feature>
<feature type="compositionally biased region" description="Low complexity" evidence="1">
    <location>
        <begin position="547"/>
        <end position="558"/>
    </location>
</feature>
<keyword evidence="3" id="KW-1185">Reference proteome</keyword>
<feature type="compositionally biased region" description="Basic residues" evidence="1">
    <location>
        <begin position="1126"/>
        <end position="1140"/>
    </location>
</feature>
<feature type="compositionally biased region" description="Polar residues" evidence="1">
    <location>
        <begin position="620"/>
        <end position="632"/>
    </location>
</feature>
<gene>
    <name evidence="2" type="ORF">ABL78_2103</name>
</gene>
<feature type="compositionally biased region" description="Basic and acidic residues" evidence="1">
    <location>
        <begin position="1348"/>
        <end position="1359"/>
    </location>
</feature>
<feature type="compositionally biased region" description="Polar residues" evidence="1">
    <location>
        <begin position="569"/>
        <end position="580"/>
    </location>
</feature>
<feature type="compositionally biased region" description="Basic and acidic residues" evidence="1">
    <location>
        <begin position="633"/>
        <end position="645"/>
    </location>
</feature>
<sequence length="1710" mass="180739">MQHTPDAQDAAAQLCQPAPLDDASASFIRVAASGTGVPPHHAHRYTPSALDEAPVGDLPSAKAVKGVHLQPFLKQRRLPSILLDSWEFRKLAPEGSVLANAMVSYDVDDDGVEEVIVGTTEGLLCVVKPDCRAPLFPRVLAATISVVLYTPIQKRLVLITLEGQCEVIDNFLSPTSQQQRQGRTGTPSCGADGGSDSRHPHQCLDSINSFSRGSNSSSNNNNGLSGTAAGIPPPIGAAHSLGALPSSVLPGRSHISVMNPLLYDAANQPVTPPTHVFHVPSNCLCADISADTDADLVFLGSYDRRFYVYSIATGSCLLSVFVHDPITSVKAFAISTAAAQDRKASTSSSFISVYNRSGKHAGGSRARDAPALTLTRENSRNSPQLRTARLELPADTSTQTVEYRSPGAQAHAYIPLVFVATSTHLILLPAGWSELQQWRKLQPKSAHLPLTVQLHGDLPSQKHRPASTPGSDAVRGGPRASSAAEASVAMQTRMSRSGGDSSLRPRSDAAAATTQGGRGVGERSATADSGMEPFHAGEGAAAGTGDGSRSLRGSSRSSASKRDTAAPTLLSSSRSKTQRSVDAATHSFPPSSTHPVVGGAAGGGNGCSASRRRLPCTLEQPITTNASPTRGGSTDHARASRDAERQNVANSAPPSTSQQRRQARKRAIQAAEMGRPVLVKPLWALRIGQHTLEVPPLQLSPIPGRDSDKAAQTAAAPVAAAAASVSETIAAAAPTSGMKRTAVSTVSASSAHTHGGSLSAASEHQTRRSSRQRSAIARSGSTSLITLSSPSSVSGMRENSDFLGERNSGVAADGDGDGGGRSFQRRLHARSNCEVGEAADAVAASNTVLNPVFAAGKALERRGSRQTQTSRRAQQQQPSRLLAARMERVNLSGSTDDTSADSEDNNARSNGSHNISEERSGTRLRRGCVANGAEKQPEGLRFSLPVEESCESDLEGDGGRRPSAKRDDVEGGEYQSCATDCEHSSGSSCSCSTDEDASRNSSSNHDRDDDRSSNGSHSSSESTDGDGRGDGSGDSNYGPDDAVDPSLLEKSLAQMRAESVPAMWLRRMADGPAAAATTCAEASNAPTRCKNDGGVETAKTVVAVCGRHTSLVDLANLDERNDHHQCSHHRSRHRRRRGSARHTENLRRSNCEHHEEASANASAIGVEGSEVRLPTSIDVAVGASQVAVALSSEDGLAVELRFTVEKLSSLGRCARHRPGRALCLYDLRHPPCPGQFHGQSRIRHGKFHGSEGGAGDGEVLCGRPPPSPQQHQQQSKPPVSLSPSPMHVRSCSSMEKRFYRRKSSGKMCHRPSSIIYLPQPTPGPLLHASIASSPGSQSISHHQSAAVKGDDPRREEALHQPKTLQLRSALRTPSPTSPLAGGGSAGAGGSSQPRRLEEGVVLRAQCRWAARLSGSPLVQRARVFCVPGHRQDNVFCAVFVAANGTCFAIDGDTPSVVECSVKEDCSSFTLMAGPSSTIALLPADALLANAPSSSQRKGAENADDPTDGRAHLKTSFNANILRGAIGRTVSCVCVSVDELCIYSVGEANQLVQHRDAQHLTSTSAEIVEPASLLSRRLPSSPCAIAACTGARETSERNASDGELTMHSHRHPLQQRPRVERWIDGMEEAVGDDAASALDAEEKALLLLLAQRLKEHEKQLPSPPAAVVSEVEAVDHPETEEEMQMRVKRLLLHGYSDAEWERLKWLDHGVT</sequence>
<dbReference type="EMBL" id="LJSK01000040">
    <property type="protein sequence ID" value="KPI88788.1"/>
    <property type="molecule type" value="Genomic_DNA"/>
</dbReference>
<feature type="compositionally biased region" description="Low complexity" evidence="1">
    <location>
        <begin position="743"/>
        <end position="754"/>
    </location>
</feature>
<dbReference type="InterPro" id="IPR011047">
    <property type="entry name" value="Quinoprotein_ADH-like_sf"/>
</dbReference>
<feature type="compositionally biased region" description="Polar residues" evidence="1">
    <location>
        <begin position="1362"/>
        <end position="1374"/>
    </location>
</feature>
<feature type="compositionally biased region" description="Polar residues" evidence="1">
    <location>
        <begin position="489"/>
        <end position="500"/>
    </location>
</feature>
<feature type="region of interest" description="Disordered" evidence="1">
    <location>
        <begin position="859"/>
        <end position="880"/>
    </location>
</feature>
<feature type="compositionally biased region" description="Polar residues" evidence="1">
    <location>
        <begin position="647"/>
        <end position="657"/>
    </location>
</feature>
<feature type="region of interest" description="Disordered" evidence="1">
    <location>
        <begin position="1325"/>
        <end position="1394"/>
    </location>
</feature>
<dbReference type="OMA" id="FHVPSNC"/>
<evidence type="ECO:0000313" key="3">
    <source>
        <dbReference type="Proteomes" id="UP000038009"/>
    </source>
</evidence>
<organism evidence="2 3">
    <name type="scientific">Leptomonas seymouri</name>
    <dbReference type="NCBI Taxonomy" id="5684"/>
    <lineage>
        <taxon>Eukaryota</taxon>
        <taxon>Discoba</taxon>
        <taxon>Euglenozoa</taxon>
        <taxon>Kinetoplastea</taxon>
        <taxon>Metakinetoplastina</taxon>
        <taxon>Trypanosomatida</taxon>
        <taxon>Trypanosomatidae</taxon>
        <taxon>Leishmaniinae</taxon>
        <taxon>Leptomonas</taxon>
    </lineage>
</organism>
<feature type="compositionally biased region" description="Low complexity" evidence="1">
    <location>
        <begin position="175"/>
        <end position="188"/>
    </location>
</feature>
<dbReference type="VEuPathDB" id="TriTrypDB:Lsey_0040_0140"/>
<accession>A0A0N1I7Z3</accession>
<dbReference type="Proteomes" id="UP000038009">
    <property type="component" value="Unassembled WGS sequence"/>
</dbReference>
<feature type="compositionally biased region" description="Low complexity" evidence="1">
    <location>
        <begin position="865"/>
        <end position="880"/>
    </location>
</feature>
<protein>
    <submittedName>
        <fullName evidence="2">Uncharacterized protein</fullName>
    </submittedName>
</protein>